<feature type="domain" description="Ketosynthase family 3 (KS3)" evidence="4">
    <location>
        <begin position="13"/>
        <end position="413"/>
    </location>
</feature>
<dbReference type="PANTHER" id="PTHR11712">
    <property type="entry name" value="POLYKETIDE SYNTHASE-RELATED"/>
    <property type="match status" value="1"/>
</dbReference>
<dbReference type="STRING" id="1297742.A176_000488"/>
<dbReference type="PANTHER" id="PTHR11712:SF336">
    <property type="entry name" value="3-OXOACYL-[ACYL-CARRIER-PROTEIN] SYNTHASE, MITOCHONDRIAL"/>
    <property type="match status" value="1"/>
</dbReference>
<dbReference type="PROSITE" id="PS52004">
    <property type="entry name" value="KS3_2"/>
    <property type="match status" value="1"/>
</dbReference>
<dbReference type="InterPro" id="IPR020841">
    <property type="entry name" value="PKS_Beta-ketoAc_synthase_dom"/>
</dbReference>
<evidence type="ECO:0000313" key="6">
    <source>
        <dbReference type="Proteomes" id="UP000009026"/>
    </source>
</evidence>
<comment type="similarity">
    <text evidence="1 3">Belongs to the thiolase-like superfamily. Beta-ketoacyl-ACP synthases family.</text>
</comment>
<gene>
    <name evidence="5" type="ORF">A176_000488</name>
</gene>
<dbReference type="GO" id="GO:0005829">
    <property type="term" value="C:cytosol"/>
    <property type="evidence" value="ECO:0007669"/>
    <property type="project" value="TreeGrafter"/>
</dbReference>
<dbReference type="PATRIC" id="fig|1297742.4.peg.496"/>
<evidence type="ECO:0000256" key="1">
    <source>
        <dbReference type="ARBA" id="ARBA00008467"/>
    </source>
</evidence>
<dbReference type="Pfam" id="PF00109">
    <property type="entry name" value="ketoacyl-synt"/>
    <property type="match status" value="1"/>
</dbReference>
<dbReference type="SMART" id="SM00825">
    <property type="entry name" value="PKS_KS"/>
    <property type="match status" value="1"/>
</dbReference>
<proteinExistence type="inferred from homology"/>
<dbReference type="EMBL" id="CP012109">
    <property type="protein sequence ID" value="AKQ63576.1"/>
    <property type="molecule type" value="Genomic_DNA"/>
</dbReference>
<accession>A0A0H4WJR5</accession>
<dbReference type="SUPFAM" id="SSF53901">
    <property type="entry name" value="Thiolase-like"/>
    <property type="match status" value="2"/>
</dbReference>
<evidence type="ECO:0000259" key="4">
    <source>
        <dbReference type="PROSITE" id="PS52004"/>
    </source>
</evidence>
<dbReference type="AlphaFoldDB" id="A0A0H4WJR5"/>
<dbReference type="InterPro" id="IPR014031">
    <property type="entry name" value="Ketoacyl_synth_C"/>
</dbReference>
<dbReference type="GO" id="GO:0006633">
    <property type="term" value="P:fatty acid biosynthetic process"/>
    <property type="evidence" value="ECO:0007669"/>
    <property type="project" value="TreeGrafter"/>
</dbReference>
<dbReference type="Pfam" id="PF02801">
    <property type="entry name" value="Ketoacyl-synt_C"/>
    <property type="match status" value="1"/>
</dbReference>
<reference evidence="5 6" key="1">
    <citation type="journal article" date="2016" name="PLoS ONE">
        <title>Complete Genome Sequence and Comparative Genomics of a Novel Myxobacterium Myxococcus hansupus.</title>
        <authorList>
            <person name="Sharma G."/>
            <person name="Narwani T."/>
            <person name="Subramanian S."/>
        </authorList>
    </citation>
    <scope>NUCLEOTIDE SEQUENCE [LARGE SCALE GENOMIC DNA]</scope>
    <source>
        <strain evidence="6">mixupus</strain>
    </source>
</reference>
<evidence type="ECO:0000256" key="3">
    <source>
        <dbReference type="RuleBase" id="RU003694"/>
    </source>
</evidence>
<dbReference type="InterPro" id="IPR014030">
    <property type="entry name" value="Ketoacyl_synth_N"/>
</dbReference>
<dbReference type="Gene3D" id="3.40.47.10">
    <property type="match status" value="2"/>
</dbReference>
<organism evidence="5 6">
    <name type="scientific">Pseudomyxococcus hansupus</name>
    <dbReference type="NCBI Taxonomy" id="1297742"/>
    <lineage>
        <taxon>Bacteria</taxon>
        <taxon>Pseudomonadati</taxon>
        <taxon>Myxococcota</taxon>
        <taxon>Myxococcia</taxon>
        <taxon>Myxococcales</taxon>
        <taxon>Cystobacterineae</taxon>
        <taxon>Myxococcaceae</taxon>
        <taxon>Pseudomyxococcus</taxon>
    </lineage>
</organism>
<dbReference type="Proteomes" id="UP000009026">
    <property type="component" value="Chromosome"/>
</dbReference>
<dbReference type="InterPro" id="IPR016039">
    <property type="entry name" value="Thiolase-like"/>
</dbReference>
<protein>
    <submittedName>
        <fullName evidence="5">3-oxoacyl-[acyl-carrier-protein] synthase, KASII</fullName>
    </submittedName>
</protein>
<keyword evidence="6" id="KW-1185">Reference proteome</keyword>
<keyword evidence="2 3" id="KW-0808">Transferase</keyword>
<evidence type="ECO:0000313" key="5">
    <source>
        <dbReference type="EMBL" id="AKQ63576.1"/>
    </source>
</evidence>
<evidence type="ECO:0000256" key="2">
    <source>
        <dbReference type="ARBA" id="ARBA00022679"/>
    </source>
</evidence>
<name>A0A0H4WJR5_9BACT</name>
<dbReference type="KEGG" id="mym:A176_000488"/>
<dbReference type="GO" id="GO:0004315">
    <property type="term" value="F:3-oxoacyl-[acyl-carrier-protein] synthase activity"/>
    <property type="evidence" value="ECO:0007669"/>
    <property type="project" value="TreeGrafter"/>
</dbReference>
<dbReference type="CDD" id="cd00834">
    <property type="entry name" value="KAS_I_II"/>
    <property type="match status" value="1"/>
</dbReference>
<sequence>MRHDDMDTRMADAARIVITGMGAVSPYGAGVPALLGGLTEGRSAIRPIEDFDTSGCGCTHGARVPQGSLTALTGSNNLRRAPRGTQFSMLATEEALTMAGYSPSTWEPERVGVFLGTYRAMAEVSQDIWHRIITSEPRFVQPLLFQETVTNAVASALSIRWGWRGTNYAISAGNACGFQVLTLAAQALRAGRADAIIAGTFDLFTTATHFDMDDIGVLSGANVSRPFDTRRDGFIMGEGAAVVVLETLASAKARGAAVLAEVAGLGVAHDGHAFGVHHPEGRGLASAMRQALQAANVSPSAVDYIAAASNSTPSLDKAEVAALRMVMGDAASTVPLSSVKGLMGEAESASDMFNLLACVGAVRGGGLPVQAGTEQPEFELNLVRTSQGHPPVRAALAHSYSFGGNAGAALVRALEPQE</sequence>
<dbReference type="InterPro" id="IPR000794">
    <property type="entry name" value="Beta-ketoacyl_synthase"/>
</dbReference>